<dbReference type="EMBL" id="PUBV01000017">
    <property type="protein sequence ID" value="PWB06988.1"/>
    <property type="molecule type" value="Genomic_DNA"/>
</dbReference>
<keyword evidence="2" id="KW-1185">Reference proteome</keyword>
<gene>
    <name evidence="1" type="ORF">C5O25_08820</name>
</gene>
<sequence>MRTGHIFNIMVGSPSDVIDIARKSIEVINLWNVHHSEDKGIVLVPHHWSSSSYPSLKVNSAQGVINSQLVDKCDALVAIFGSKFGTPTKNHPSGTAEEIAEVRKAGKEVMIFFSKQIDLDIAGMEQVSKLQEYKNTIEGLYETFQDLSDFEKKFSQKLNLFVQNEFQPLVAENVSNSKGEKTVLFSEEEIEIIQQWCNSSIDYCSQVAFIGGHHMFRFGPVQIETENPKETAKFIEFIKRLEAAGFIEFQKFDNRGKPRYSLTLEAYERFRED</sequence>
<comment type="caution">
    <text evidence="1">The sequence shown here is derived from an EMBL/GenBank/DDBJ whole genome shotgun (WGS) entry which is preliminary data.</text>
</comment>
<dbReference type="GeneID" id="93423579"/>
<reference evidence="2" key="1">
    <citation type="submission" date="2018-02" db="EMBL/GenBank/DDBJ databases">
        <authorList>
            <person name="Clavel T."/>
            <person name="Strowig T."/>
        </authorList>
    </citation>
    <scope>NUCLEOTIDE SEQUENCE [LARGE SCALE GENOMIC DNA]</scope>
    <source>
        <strain evidence="2">DSM 100764</strain>
    </source>
</reference>
<dbReference type="Proteomes" id="UP000244925">
    <property type="component" value="Unassembled WGS sequence"/>
</dbReference>
<dbReference type="AlphaFoldDB" id="A0A2V1IR05"/>
<evidence type="ECO:0000313" key="1">
    <source>
        <dbReference type="EMBL" id="PWB06988.1"/>
    </source>
</evidence>
<name>A0A2V1IR05_9BACT</name>
<organism evidence="1 2">
    <name type="scientific">Paramuribaculum intestinale</name>
    <dbReference type="NCBI Taxonomy" id="2094151"/>
    <lineage>
        <taxon>Bacteria</taxon>
        <taxon>Pseudomonadati</taxon>
        <taxon>Bacteroidota</taxon>
        <taxon>Bacteroidia</taxon>
        <taxon>Bacteroidales</taxon>
        <taxon>Muribaculaceae</taxon>
        <taxon>Paramuribaculum</taxon>
    </lineage>
</organism>
<dbReference type="RefSeq" id="WP_107036373.1">
    <property type="nucleotide sequence ID" value="NZ_CP098825.1"/>
</dbReference>
<accession>A0A2V1IR05</accession>
<proteinExistence type="predicted"/>
<protein>
    <recommendedName>
        <fullName evidence="3">DUF4062 domain-containing protein</fullName>
    </recommendedName>
</protein>
<evidence type="ECO:0008006" key="3">
    <source>
        <dbReference type="Google" id="ProtNLM"/>
    </source>
</evidence>
<evidence type="ECO:0000313" key="2">
    <source>
        <dbReference type="Proteomes" id="UP000244925"/>
    </source>
</evidence>